<dbReference type="EMBL" id="LJDB01000016">
    <property type="protein sequence ID" value="ONI42244.1"/>
    <property type="molecule type" value="Genomic_DNA"/>
</dbReference>
<dbReference type="Proteomes" id="UP000188605">
    <property type="component" value="Unassembled WGS sequence"/>
</dbReference>
<organism evidence="1 2">
    <name type="scientific">Candidatus Epulonipiscium fishelsonii</name>
    <dbReference type="NCBI Taxonomy" id="77094"/>
    <lineage>
        <taxon>Bacteria</taxon>
        <taxon>Bacillati</taxon>
        <taxon>Bacillota</taxon>
        <taxon>Clostridia</taxon>
        <taxon>Lachnospirales</taxon>
        <taxon>Lachnospiraceae</taxon>
        <taxon>Candidatus Epulonipiscium</taxon>
    </lineage>
</organism>
<keyword evidence="1" id="KW-0436">Ligase</keyword>
<name>A0ACC8XFE0_9FIRM</name>
<protein>
    <submittedName>
        <fullName evidence="1">UDP-N-acetylmuramoylalanine--D-glutamate ligase</fullName>
    </submittedName>
</protein>
<keyword evidence="2" id="KW-1185">Reference proteome</keyword>
<accession>A0ACC8XFE0</accession>
<gene>
    <name evidence="1" type="ORF">AN396_01975</name>
</gene>
<reference evidence="1" key="1">
    <citation type="submission" date="2016-08" db="EMBL/GenBank/DDBJ databases">
        <authorList>
            <person name="Ngugi D.K."/>
            <person name="Miyake S."/>
            <person name="Stingl U."/>
        </authorList>
    </citation>
    <scope>NUCLEOTIDE SEQUENCE</scope>
    <source>
        <strain evidence="1">SCG-B11WGA-EpuloA1</strain>
    </source>
</reference>
<evidence type="ECO:0000313" key="2">
    <source>
        <dbReference type="Proteomes" id="UP000188605"/>
    </source>
</evidence>
<sequence length="445" mass="49459">MFLIIGCARSGLAAAKLALTQNEKVGLYDSKTYDKLNQSSQQQVSELENQGVCLFLGEIFRSTEVTQLIVSPGVPLEIDIITYYKEKNVPIMGEFEYASTFCKAPIIGITGTNGKTTTTSLVGEIFRAFNPKTYVVGNIGQAFSEKVLEIPEDGIVIAELSSFQLETTTKLKCSISTILNISPDHLNRHHTMENYINAKFKIINMNAPIILNQEDGYLKDLITSLSADIKTFSSKQPVACGTYFKDGQLCQNMLQTQSVVCNEDELHILGEHNIENALAAISIAIAYGVPMDIIKKELINFKGVEHRIEFVRNINGIKFYNDSKATNTGAAIPGLLAMKGPTRLIAGGMDKHSEFDEWIQLFEGRVKKVYLIGETTNQIIDTCKKYGFDNVESYDTLDKATLVAYEEGEFGDNILLSPACASWDMFESYEQRGNLFKYIINNLEG</sequence>
<evidence type="ECO:0000313" key="1">
    <source>
        <dbReference type="EMBL" id="ONI42244.1"/>
    </source>
</evidence>
<proteinExistence type="predicted"/>
<comment type="caution">
    <text evidence="1">The sequence shown here is derived from an EMBL/GenBank/DDBJ whole genome shotgun (WGS) entry which is preliminary data.</text>
</comment>